<name>A0A0A1TDT3_9HYPO</name>
<dbReference type="SMART" id="SM00066">
    <property type="entry name" value="GAL4"/>
    <property type="match status" value="1"/>
</dbReference>
<evidence type="ECO:0000256" key="2">
    <source>
        <dbReference type="ARBA" id="ARBA00023242"/>
    </source>
</evidence>
<evidence type="ECO:0000313" key="5">
    <source>
        <dbReference type="Proteomes" id="UP000039046"/>
    </source>
</evidence>
<dbReference type="GO" id="GO:0000981">
    <property type="term" value="F:DNA-binding transcription factor activity, RNA polymerase II-specific"/>
    <property type="evidence" value="ECO:0007669"/>
    <property type="project" value="InterPro"/>
</dbReference>
<proteinExistence type="predicted"/>
<feature type="domain" description="Zn(2)-C6 fungal-type" evidence="3">
    <location>
        <begin position="23"/>
        <end position="51"/>
    </location>
</feature>
<protein>
    <recommendedName>
        <fullName evidence="3">Zn(2)-C6 fungal-type domain-containing protein</fullName>
    </recommendedName>
</protein>
<comment type="subcellular location">
    <subcellularLocation>
        <location evidence="1">Nucleus</location>
    </subcellularLocation>
</comment>
<dbReference type="PROSITE" id="PS50048">
    <property type="entry name" value="ZN2_CY6_FUNGAL_2"/>
    <property type="match status" value="1"/>
</dbReference>
<dbReference type="InterPro" id="IPR001138">
    <property type="entry name" value="Zn2Cys6_DnaBD"/>
</dbReference>
<dbReference type="PROSITE" id="PS00463">
    <property type="entry name" value="ZN2_CY6_FUNGAL_1"/>
    <property type="match status" value="1"/>
</dbReference>
<evidence type="ECO:0000256" key="1">
    <source>
        <dbReference type="ARBA" id="ARBA00004123"/>
    </source>
</evidence>
<dbReference type="HOGENOM" id="CLU_021916_0_0_1"/>
<dbReference type="InterPro" id="IPR021858">
    <property type="entry name" value="Fun_TF"/>
</dbReference>
<accession>A0A0A1TDT3</accession>
<dbReference type="PANTHER" id="PTHR37534">
    <property type="entry name" value="TRANSCRIPTIONAL ACTIVATOR PROTEIN UGA3"/>
    <property type="match status" value="1"/>
</dbReference>
<keyword evidence="2" id="KW-0539">Nucleus</keyword>
<dbReference type="SUPFAM" id="SSF57701">
    <property type="entry name" value="Zn2/Cys6 DNA-binding domain"/>
    <property type="match status" value="1"/>
</dbReference>
<dbReference type="AlphaFoldDB" id="A0A0A1TDT3"/>
<reference evidence="4 5" key="1">
    <citation type="journal article" date="2015" name="Genome Announc.">
        <title>Draft Genome Sequence and Gene Annotation of the Entomopathogenic Fungus Verticillium hemipterigenum.</title>
        <authorList>
            <person name="Horn F."/>
            <person name="Habel A."/>
            <person name="Scharf D.H."/>
            <person name="Dworschak J."/>
            <person name="Brakhage A.A."/>
            <person name="Guthke R."/>
            <person name="Hertweck C."/>
            <person name="Linde J."/>
        </authorList>
    </citation>
    <scope>NUCLEOTIDE SEQUENCE [LARGE SCALE GENOMIC DNA]</scope>
</reference>
<dbReference type="Proteomes" id="UP000039046">
    <property type="component" value="Unassembled WGS sequence"/>
</dbReference>
<dbReference type="Gene3D" id="4.10.240.10">
    <property type="entry name" value="Zn(2)-C6 fungal-type DNA-binding domain"/>
    <property type="match status" value="1"/>
</dbReference>
<organism evidence="4 5">
    <name type="scientific">[Torrubiella] hemipterigena</name>
    <dbReference type="NCBI Taxonomy" id="1531966"/>
    <lineage>
        <taxon>Eukaryota</taxon>
        <taxon>Fungi</taxon>
        <taxon>Dikarya</taxon>
        <taxon>Ascomycota</taxon>
        <taxon>Pezizomycotina</taxon>
        <taxon>Sordariomycetes</taxon>
        <taxon>Hypocreomycetidae</taxon>
        <taxon>Hypocreales</taxon>
        <taxon>Clavicipitaceae</taxon>
        <taxon>Clavicipitaceae incertae sedis</taxon>
        <taxon>'Torrubiella' clade</taxon>
    </lineage>
</organism>
<dbReference type="OrthoDB" id="5386330at2759"/>
<sequence length="492" mass="55229">MSTDQETTLNRKQSRRVPKGKLGCMTCRRRKVKCDETKPICKRCGLLQLPCIGSLYAGCTPSPPVSHNIPTVSLQGAECLPSSGSISRDGLIQISQYVMLKEVLPKEWHFVESRQFIRSVIQPYLMKTQLIPNATSIGYSTDPKSPAKMDGLIACTLALRVAIASVQNGNRIKPCRNPSNSHIWNRLYRHINGAIESINHALAAEDSGPDFTILENINSLRQVEIVLQSHTWRSHSEAYLQLLRMYFTNLLGTLSTRYATNTHDLMFEVIMSETVSPPKTHLAGISRFSRAEILSVVSSNCHPGLPCPSTLLQEILAVTELRQRIAAATITGRSLDAEIMAVFRRIEAFVPETWTESYPIPDVLETRRLAQIFKESVALYALATLPTDTLPTMMPLQLLIDKKRDNLCTLIDSIWANRKCRVSLNWPLAVVGYAMATGSAVQQRRICTFLDNIAMDPLINHSLMIKERLVRFWASGKKAWDECWQDGFAVIY</sequence>
<dbReference type="EMBL" id="CDHN01000008">
    <property type="protein sequence ID" value="CEJ95161.1"/>
    <property type="molecule type" value="Genomic_DNA"/>
</dbReference>
<dbReference type="Pfam" id="PF11951">
    <property type="entry name" value="Fungal_trans_2"/>
    <property type="match status" value="1"/>
</dbReference>
<keyword evidence="5" id="KW-1185">Reference proteome</keyword>
<dbReference type="CDD" id="cd00067">
    <property type="entry name" value="GAL4"/>
    <property type="match status" value="1"/>
</dbReference>
<dbReference type="PANTHER" id="PTHR37534:SF51">
    <property type="entry name" value="ACRIFLAVINE SENSITIVITY CONTROL PROTEIN ACR-2"/>
    <property type="match status" value="1"/>
</dbReference>
<evidence type="ECO:0000313" key="4">
    <source>
        <dbReference type="EMBL" id="CEJ95161.1"/>
    </source>
</evidence>
<dbReference type="InterPro" id="IPR036864">
    <property type="entry name" value="Zn2-C6_fun-type_DNA-bd_sf"/>
</dbReference>
<dbReference type="GO" id="GO:0005634">
    <property type="term" value="C:nucleus"/>
    <property type="evidence" value="ECO:0007669"/>
    <property type="project" value="UniProtKB-SubCell"/>
</dbReference>
<evidence type="ECO:0000259" key="3">
    <source>
        <dbReference type="PROSITE" id="PS50048"/>
    </source>
</evidence>
<dbReference type="Pfam" id="PF00172">
    <property type="entry name" value="Zn_clus"/>
    <property type="match status" value="1"/>
</dbReference>
<dbReference type="GO" id="GO:0008270">
    <property type="term" value="F:zinc ion binding"/>
    <property type="evidence" value="ECO:0007669"/>
    <property type="project" value="InterPro"/>
</dbReference>
<gene>
    <name evidence="4" type="ORF">VHEMI10659</name>
</gene>
<dbReference type="GO" id="GO:0045944">
    <property type="term" value="P:positive regulation of transcription by RNA polymerase II"/>
    <property type="evidence" value="ECO:0007669"/>
    <property type="project" value="TreeGrafter"/>
</dbReference>
<dbReference type="GO" id="GO:0000976">
    <property type="term" value="F:transcription cis-regulatory region binding"/>
    <property type="evidence" value="ECO:0007669"/>
    <property type="project" value="TreeGrafter"/>
</dbReference>